<comment type="similarity">
    <text evidence="3">Belongs to the MoxR family.</text>
</comment>
<keyword evidence="2" id="KW-0067">ATP-binding</keyword>
<dbReference type="GO" id="GO:0016887">
    <property type="term" value="F:ATP hydrolysis activity"/>
    <property type="evidence" value="ECO:0007669"/>
    <property type="project" value="InterPro"/>
</dbReference>
<evidence type="ECO:0000313" key="5">
    <source>
        <dbReference type="EMBL" id="MSU88109.1"/>
    </source>
</evidence>
<comment type="caution">
    <text evidence="5">The sequence shown here is derived from an EMBL/GenBank/DDBJ whole genome shotgun (WGS) entry which is preliminary data.</text>
</comment>
<dbReference type="InterPro" id="IPR003593">
    <property type="entry name" value="AAA+_ATPase"/>
</dbReference>
<accession>A0A6L5YW10</accession>
<feature type="domain" description="AAA+ ATPase" evidence="4">
    <location>
        <begin position="37"/>
        <end position="178"/>
    </location>
</feature>
<evidence type="ECO:0000259" key="4">
    <source>
        <dbReference type="SMART" id="SM00382"/>
    </source>
</evidence>
<dbReference type="PANTHER" id="PTHR42759">
    <property type="entry name" value="MOXR FAMILY PROTEIN"/>
    <property type="match status" value="1"/>
</dbReference>
<dbReference type="InterPro" id="IPR027417">
    <property type="entry name" value="P-loop_NTPase"/>
</dbReference>
<sequence>MDLDDFRKLAARIRAEIGKAVHGQDDAIDMALIALFARGHCLLEGPPGTAKTLLARSLAAAMHLEFGRIQFTPDLMPGDVLGVNLFDFGTSQFRLTKGPVFTQILLADEINRAPPKTQAALLQVMNERIATIDGTDHALGATFFVIATQNPIEQQGTYPLPEAQLDRFLFKVLIDFPDEAAEIEILRRHAAQTLDQNTRTEGIVPVLDDAQLAAGRALIDGIRLDDSILSYILALVRATREDPEIRHGASTRAADAVAGAVRAAAALDGRDYAIPDDVQRLIVPALRHRIVLGPTAEIEGRSETDVMGNILNRIEAPK</sequence>
<dbReference type="AlphaFoldDB" id="A0A6L5YW10"/>
<dbReference type="Gene3D" id="1.10.8.80">
    <property type="entry name" value="Magnesium chelatase subunit I, C-Terminal domain"/>
    <property type="match status" value="1"/>
</dbReference>
<dbReference type="Gene3D" id="3.40.50.300">
    <property type="entry name" value="P-loop containing nucleotide triphosphate hydrolases"/>
    <property type="match status" value="1"/>
</dbReference>
<dbReference type="PANTHER" id="PTHR42759:SF1">
    <property type="entry name" value="MAGNESIUM-CHELATASE SUBUNIT CHLD"/>
    <property type="match status" value="1"/>
</dbReference>
<dbReference type="FunFam" id="3.40.50.300:FF:000640">
    <property type="entry name" value="MoxR family ATPase"/>
    <property type="match status" value="1"/>
</dbReference>
<evidence type="ECO:0000256" key="3">
    <source>
        <dbReference type="ARBA" id="ARBA00061607"/>
    </source>
</evidence>
<dbReference type="Proteomes" id="UP000474957">
    <property type="component" value="Unassembled WGS sequence"/>
</dbReference>
<protein>
    <submittedName>
        <fullName evidence="5">AAA domain-containing protein</fullName>
    </submittedName>
</protein>
<dbReference type="InterPro" id="IPR011703">
    <property type="entry name" value="ATPase_AAA-3"/>
</dbReference>
<dbReference type="EMBL" id="WIND01000001">
    <property type="protein sequence ID" value="MSU88109.1"/>
    <property type="molecule type" value="Genomic_DNA"/>
</dbReference>
<evidence type="ECO:0000313" key="6">
    <source>
        <dbReference type="Proteomes" id="UP000474957"/>
    </source>
</evidence>
<dbReference type="InterPro" id="IPR041628">
    <property type="entry name" value="ChlI/MoxR_AAA_lid"/>
</dbReference>
<keyword evidence="6" id="KW-1185">Reference proteome</keyword>
<proteinExistence type="inferred from homology"/>
<evidence type="ECO:0000256" key="2">
    <source>
        <dbReference type="ARBA" id="ARBA00022840"/>
    </source>
</evidence>
<reference evidence="5 6" key="1">
    <citation type="submission" date="2019-10" db="EMBL/GenBank/DDBJ databases">
        <title>Cognatihalovulum marinum gen. nov. sp. nov., a new member of the family Rhodobacteraceae isolated from deep seawater of the Northwest Indian Ocean.</title>
        <authorList>
            <person name="Ruan C."/>
            <person name="Wang J."/>
            <person name="Zheng X."/>
            <person name="Song L."/>
            <person name="Zhu Y."/>
            <person name="Huang Y."/>
            <person name="Lu Z."/>
            <person name="Du W."/>
            <person name="Huang L."/>
            <person name="Dai X."/>
        </authorList>
    </citation>
    <scope>NUCLEOTIDE SEQUENCE [LARGE SCALE GENOMIC DNA]</scope>
    <source>
        <strain evidence="5 6">2CG4</strain>
    </source>
</reference>
<dbReference type="PIRSF" id="PIRSF002849">
    <property type="entry name" value="AAA_ATPase_chaperone_MoxR_prd"/>
    <property type="match status" value="1"/>
</dbReference>
<dbReference type="CDD" id="cd00009">
    <property type="entry name" value="AAA"/>
    <property type="match status" value="1"/>
</dbReference>
<dbReference type="RefSeq" id="WP_154443868.1">
    <property type="nucleotide sequence ID" value="NZ_WIND01000001.1"/>
</dbReference>
<dbReference type="InterPro" id="IPR050764">
    <property type="entry name" value="CbbQ/NirQ/NorQ/GpvN"/>
</dbReference>
<organism evidence="5 6">
    <name type="scientific">Halovulum marinum</name>
    <dbReference type="NCBI Taxonomy" id="2662447"/>
    <lineage>
        <taxon>Bacteria</taxon>
        <taxon>Pseudomonadati</taxon>
        <taxon>Pseudomonadota</taxon>
        <taxon>Alphaproteobacteria</taxon>
        <taxon>Rhodobacterales</taxon>
        <taxon>Paracoccaceae</taxon>
        <taxon>Halovulum</taxon>
    </lineage>
</organism>
<dbReference type="Pfam" id="PF17863">
    <property type="entry name" value="AAA_lid_2"/>
    <property type="match status" value="1"/>
</dbReference>
<dbReference type="SUPFAM" id="SSF52540">
    <property type="entry name" value="P-loop containing nucleoside triphosphate hydrolases"/>
    <property type="match status" value="1"/>
</dbReference>
<keyword evidence="1" id="KW-0547">Nucleotide-binding</keyword>
<evidence type="ECO:0000256" key="1">
    <source>
        <dbReference type="ARBA" id="ARBA00022741"/>
    </source>
</evidence>
<dbReference type="SMART" id="SM00382">
    <property type="entry name" value="AAA"/>
    <property type="match status" value="1"/>
</dbReference>
<name>A0A6L5YW10_9RHOB</name>
<gene>
    <name evidence="5" type="ORF">GE300_00590</name>
</gene>
<dbReference type="GO" id="GO:0005524">
    <property type="term" value="F:ATP binding"/>
    <property type="evidence" value="ECO:0007669"/>
    <property type="project" value="UniProtKB-KW"/>
</dbReference>
<dbReference type="Pfam" id="PF07726">
    <property type="entry name" value="AAA_3"/>
    <property type="match status" value="1"/>
</dbReference>